<dbReference type="GO" id="GO:0005634">
    <property type="term" value="C:nucleus"/>
    <property type="evidence" value="ECO:0007669"/>
    <property type="project" value="TreeGrafter"/>
</dbReference>
<feature type="region of interest" description="Disordered" evidence="6">
    <location>
        <begin position="181"/>
        <end position="208"/>
    </location>
</feature>
<dbReference type="PROSITE" id="PS50157">
    <property type="entry name" value="ZINC_FINGER_C2H2_2"/>
    <property type="match status" value="3"/>
</dbReference>
<feature type="region of interest" description="Disordered" evidence="6">
    <location>
        <begin position="221"/>
        <end position="325"/>
    </location>
</feature>
<keyword evidence="1" id="KW-0479">Metal-binding</keyword>
<dbReference type="EMBL" id="GFDL01003310">
    <property type="protein sequence ID" value="JAV31735.1"/>
    <property type="molecule type" value="Transcribed_RNA"/>
</dbReference>
<evidence type="ECO:0000256" key="3">
    <source>
        <dbReference type="ARBA" id="ARBA00022771"/>
    </source>
</evidence>
<feature type="compositionally biased region" description="Basic and acidic residues" evidence="6">
    <location>
        <begin position="2993"/>
        <end position="3015"/>
    </location>
</feature>
<feature type="compositionally biased region" description="Low complexity" evidence="6">
    <location>
        <begin position="1109"/>
        <end position="1130"/>
    </location>
</feature>
<feature type="compositionally biased region" description="Polar residues" evidence="6">
    <location>
        <begin position="681"/>
        <end position="697"/>
    </location>
</feature>
<feature type="compositionally biased region" description="Basic and acidic residues" evidence="6">
    <location>
        <begin position="488"/>
        <end position="507"/>
    </location>
</feature>
<dbReference type="GO" id="GO:0045944">
    <property type="term" value="P:positive regulation of transcription by RNA polymerase II"/>
    <property type="evidence" value="ECO:0007669"/>
    <property type="project" value="TreeGrafter"/>
</dbReference>
<proteinExistence type="predicted"/>
<dbReference type="Gene3D" id="3.30.160.60">
    <property type="entry name" value="Classic Zinc Finger"/>
    <property type="match status" value="5"/>
</dbReference>
<feature type="region of interest" description="Disordered" evidence="6">
    <location>
        <begin position="2230"/>
        <end position="2258"/>
    </location>
</feature>
<dbReference type="PROSITE" id="PS00028">
    <property type="entry name" value="ZINC_FINGER_C2H2_1"/>
    <property type="match status" value="5"/>
</dbReference>
<evidence type="ECO:0000256" key="5">
    <source>
        <dbReference type="PROSITE-ProRule" id="PRU00042"/>
    </source>
</evidence>
<feature type="compositionally biased region" description="Low complexity" evidence="6">
    <location>
        <begin position="1032"/>
        <end position="1049"/>
    </location>
</feature>
<dbReference type="SMART" id="SM00355">
    <property type="entry name" value="ZnF_C2H2"/>
    <property type="match status" value="24"/>
</dbReference>
<evidence type="ECO:0000256" key="1">
    <source>
        <dbReference type="ARBA" id="ARBA00022723"/>
    </source>
</evidence>
<accession>A0A1Q3FW05</accession>
<feature type="compositionally biased region" description="Basic residues" evidence="6">
    <location>
        <begin position="2893"/>
        <end position="2911"/>
    </location>
</feature>
<feature type="compositionally biased region" description="Basic and acidic residues" evidence="6">
    <location>
        <begin position="469"/>
        <end position="481"/>
    </location>
</feature>
<evidence type="ECO:0000313" key="8">
    <source>
        <dbReference type="EMBL" id="JAV31735.1"/>
    </source>
</evidence>
<evidence type="ECO:0000256" key="2">
    <source>
        <dbReference type="ARBA" id="ARBA00022737"/>
    </source>
</evidence>
<dbReference type="PANTHER" id="PTHR24403">
    <property type="entry name" value="ZINC FINGER PROTEIN"/>
    <property type="match status" value="1"/>
</dbReference>
<dbReference type="GO" id="GO:0008270">
    <property type="term" value="F:zinc ion binding"/>
    <property type="evidence" value="ECO:0007669"/>
    <property type="project" value="UniProtKB-KW"/>
</dbReference>
<feature type="domain" description="C2H2-type" evidence="7">
    <location>
        <begin position="2063"/>
        <end position="2090"/>
    </location>
</feature>
<dbReference type="PANTHER" id="PTHR24403:SF67">
    <property type="entry name" value="FI01116P-RELATED"/>
    <property type="match status" value="1"/>
</dbReference>
<evidence type="ECO:0000256" key="4">
    <source>
        <dbReference type="ARBA" id="ARBA00022833"/>
    </source>
</evidence>
<feature type="domain" description="C2H2-type" evidence="7">
    <location>
        <begin position="2746"/>
        <end position="2774"/>
    </location>
</feature>
<feature type="region of interest" description="Disordered" evidence="6">
    <location>
        <begin position="2891"/>
        <end position="3031"/>
    </location>
</feature>
<dbReference type="InterPro" id="IPR013087">
    <property type="entry name" value="Znf_C2H2_type"/>
</dbReference>
<keyword evidence="2" id="KW-0677">Repeat</keyword>
<feature type="compositionally biased region" description="Basic and acidic residues" evidence="6">
    <location>
        <begin position="556"/>
        <end position="573"/>
    </location>
</feature>
<feature type="compositionally biased region" description="Low complexity" evidence="6">
    <location>
        <begin position="187"/>
        <end position="198"/>
    </location>
</feature>
<feature type="region of interest" description="Disordered" evidence="6">
    <location>
        <begin position="681"/>
        <end position="712"/>
    </location>
</feature>
<feature type="compositionally biased region" description="Low complexity" evidence="6">
    <location>
        <begin position="2961"/>
        <end position="2984"/>
    </location>
</feature>
<name>A0A1Q3FW05_CULTA</name>
<organism evidence="8">
    <name type="scientific">Culex tarsalis</name>
    <name type="common">Encephalitis mosquito</name>
    <dbReference type="NCBI Taxonomy" id="7177"/>
    <lineage>
        <taxon>Eukaryota</taxon>
        <taxon>Metazoa</taxon>
        <taxon>Ecdysozoa</taxon>
        <taxon>Arthropoda</taxon>
        <taxon>Hexapoda</taxon>
        <taxon>Insecta</taxon>
        <taxon>Pterygota</taxon>
        <taxon>Neoptera</taxon>
        <taxon>Endopterygota</taxon>
        <taxon>Diptera</taxon>
        <taxon>Nematocera</taxon>
        <taxon>Culicoidea</taxon>
        <taxon>Culicidae</taxon>
        <taxon>Culicinae</taxon>
        <taxon>Culicini</taxon>
        <taxon>Culex</taxon>
        <taxon>Culex</taxon>
    </lineage>
</organism>
<feature type="compositionally biased region" description="Basic residues" evidence="6">
    <location>
        <begin position="593"/>
        <end position="602"/>
    </location>
</feature>
<feature type="compositionally biased region" description="Basic and acidic residues" evidence="6">
    <location>
        <begin position="222"/>
        <end position="239"/>
    </location>
</feature>
<keyword evidence="4" id="KW-0862">Zinc</keyword>
<feature type="domain" description="C2H2-type" evidence="7">
    <location>
        <begin position="2720"/>
        <end position="2747"/>
    </location>
</feature>
<feature type="compositionally biased region" description="Acidic residues" evidence="6">
    <location>
        <begin position="2918"/>
        <end position="2928"/>
    </location>
</feature>
<feature type="compositionally biased region" description="Gly residues" evidence="6">
    <location>
        <begin position="1131"/>
        <end position="1162"/>
    </location>
</feature>
<feature type="region of interest" description="Disordered" evidence="6">
    <location>
        <begin position="392"/>
        <end position="656"/>
    </location>
</feature>
<feature type="compositionally biased region" description="Pro residues" evidence="6">
    <location>
        <begin position="416"/>
        <end position="429"/>
    </location>
</feature>
<feature type="compositionally biased region" description="Pro residues" evidence="6">
    <location>
        <begin position="2233"/>
        <end position="2244"/>
    </location>
</feature>
<feature type="region of interest" description="Disordered" evidence="6">
    <location>
        <begin position="1942"/>
        <end position="1980"/>
    </location>
</feature>
<protein>
    <recommendedName>
        <fullName evidence="7">C2H2-type domain-containing protein</fullName>
    </recommendedName>
</protein>
<sequence>MSSLTLRSVSDRIAYTPSWGQNGSSVKKSAGRYGKRCSRTRFGSGQKTTPRGRLLEQLEVCCEELNVAIMAELDERERINQELRDQVHQELDIARGLIYYTPGLEGLKKAHAKLESIVIDRSKRIKSDNLRKLLEHIKVLQKKAESSEDKPSKAPVVVVEPVTSTTSTPVPKAAKVTAPLQSPPIVSPTKPATPASAPVESTKVVPADSSPEVTIPLVVPEIQKDKPAEEEIRPPREIISEAAKQRQKPQIPWRTPTRLEPLRDPRGKPEQSKKNDVQKKAPASSMPEPLPLKEPERLALRYKVRKRPADESLPPPKESQFKKPFALPEVEPQKPLFQRRHQLAPASGGGPRVDNLPVPSRDPRNYGDYCNRRMTLMQNRARFERQNQQYFPPQRQHELPARPPVAAAHQFAVPAPVAPTAPAHRPPAPKASVAPNSSRPVVEPAAPPPAAVVVRNDTRKTNPVYGNDEPIRLGKKDDPKKQVSPTKPAEEPEPKPVEKEVEKKVVEEPPPPEKPAVEAKKTPTQKEKDNALEKNLMELLKDLGDDKKAQQILDVMGKKSDDEAEEQPKKQQQEEAADQEAKRRKTPAEKKAAGKKFKRIRAAKPDESSSEDEAVQKQKPPPAEEQTTKKEKAAKPAPKRASGGSREVSALIENSSDWMAKGSVENHYTRRRGTAAVQQLISPPKNQDQDKNSSPQVISDEEGAASSKQRVEDPLLEVAKVVPAGPTKGKQKVKESAIVYNDKKTVHCNSNYSSNCALCSFNGSAIVDHYVYDHKTYEVFVSRVSPKMADIIRSDLFVTNGTLVNVGDSNEEKIRFKCYFCLAPKELGRVEWTDHLSAHTGEYRYRCTSCPVMSRTEELGSKFFHEKSCLKPTLAIYNNIEFEDNHLYGFICDACNFIQIRRVNMERHLKREHPSSDVTCSRFSILNYKVETKPIVDEELLMMADLSPTPTVMIPFTAKSEPMDTYEIVNQPFTEDEEMPEPPNPQLQRRTEIRLESVHIGQVGASLPSQLAQLPFTIKAEPGLQQEASITSSHSYESPMSPEPSDSSEAQPSIPVLQIECVSGGVDLSEYSAAAVKLEKPDDGDGCESDASDATVDLDLSGEGRQCATDTNQQGSNNGGTTTPTGSESSGSGGAGSAGTSGSGNGQTAGGGGGAGAAGGGDGGDDRKKEEFPVPLQIKVEKDEAAEEEEKRKKQALEGVTTALENVKVKTEKPDRDSPELDSSQYDFVELVLDSKRMQYVAYVERNAEALFLCILPGCKFITKVADNLSNHIARKHSRVLWDGYCQICRSQITPADCSITEEFQHLLTIHARKKTPPLETPTVPSAPAPNVIRIRKMPGDTLSLADASNPPPLMPITAAPPVPVQAFASPIILQPGMTISPAPGPVPVALNQLFTPTHTIPAQIRPITATVGPNITVTPVSRPPSNAVQSGPMRTVRLKPWTNMVTTKSQEHCRDMLEEVSLLCLFKCMSRACAFTSNNRVMMAQHLANHDQVYRGGPTSMRKCWLECAYCDLIAPNSADLLVHIDTEHANCGFQCNLCFYRSRDPTNVVVHQKDHHPASDTPKKILIMPDNLKSFGNEEWLSMQESLRQHVLPLHCTICKESFYILSAYMTHLTSHSQSLINCQVCHATIDKKVMARHLLQHSIGLYECVYCLFGANTKSTMALHVSNAHSSKPLYCCVRYNKQRMDGVEYPPNKIESMELKTMSCTVSPDLFKRCNYTQAELNFKPTDLETNRTMTYRRVTAIGSSASSMEQMNAQSASNIQIQITDEAGRPLIISIPVKNPAQPAPPVPVPGPSTATPVAPPPVPVAIHSVQMPTISTVQGGVTIQPSLPPILPKPAPLPVISAVQGSLPPLTAISQTKQPGLPIISNVQSIAQPPPLTINPTAVPRSSSPAVVSTSGVSTSYSIPATISAVGSTSTSDIYTTTVAEADTQSNSAAELVGAAESDGSGSKCSTPSPAPSSSAVTTTTSTTSTTTVGGGLKLATAGKKLASTTQIRIDFLFNGSIDKFDRLERKVSEMIKHTGFCGQELNACGVEKCNSRYSDPVKLNLHLLKHHSVSSYKCYHCTERFKTAHELITHIKTHGRHRYLCFLCDAKSHFLKMMIVHVQHDHKSSDVILTYLHPKKRDIHNDLVVICPQNVTQIQLQDYISNILDEDEATGAQEPDQPAKKKKFAPSEIDQLPTEDIFPEDLLCANCDYATKIRKNLKRHLEKHHDAPIEGVPVVVASPTLDPGPSPAPPATPPAVDEPTAKSTEPQQIAPDKLYQCGICRRVCEPVISEFRTHLYRVHRHEKVYRCPHCGTVVNNGFLCIDKIVNHLKLHREKLYKCSECEYYRDEKYLIPPHLKQNHAGVAGARVVAVRGEGVQKPQQPQAQLEQDWQCDLCETIRRTREEMVEHMTGDHKLSDKQYKCSYCSYKSSDHESFKVHFAESHPKSEILIISLFHALPPAAAAAAAGQKSSVMTALVGGTTASTVASMELVEPGTAATSSPTRKRFSCGSEGCSFASLNLAIVKKHFQDQHPEESLVVFDDTGTEREKRKRFDYFVKYGCVYCADKFPLMDDVIEHWYNTHMGTGERVKPLMFKLFKLVRCVYCDKLATYDEVKEHCSAAHPGQLFACIDHQNVFKCGECPHVLENHDSADLLKHFKIYHSFTKVEDPCDYIDDEFLHRMLEQNSCRYTCNHCLLEYDSRFEYECHIAVCEFAGLPSSFKTTPKSVAIQFNCSGCDASFNSEFAIADHIRTHLTQYSCNFCKREFKELTRLDQHQVEFHNVSHDASLNLKDLNQHRLFFTKIRMLFPNGLLLSKLDAHRTVCGSVEDIMNHVRAINAKEVFTLKLQKALQMPLLYENDAYETVETTCDQFLASKPTQFTLSLDNLQPDRIAEIQEQVYALHKATQHKRQQSRKRGRPRKTKQVVYNESPEEEDDDDEWTPAHKRIGWSRPPPSRSAAASASATVKKEYDEMTTTTSTPSMSSGRVSSRIASSSSSEDELLINLKKEKLDEQEPEQKVAVAVKEEKMEEEDGGGGEGGGTTEMIVGMPLAKEEEKDGEEEEGFEGF</sequence>
<reference evidence="8" key="1">
    <citation type="submission" date="2017-01" db="EMBL/GenBank/DDBJ databases">
        <title>A deep insight into the sialotranscriptome of adult male and female Cluex tarsalis mosquitoes.</title>
        <authorList>
            <person name="Ribeiro J.M."/>
            <person name="Moreira F."/>
            <person name="Bernard K.A."/>
            <person name="Calvo E."/>
        </authorList>
    </citation>
    <scope>NUCLEOTIDE SEQUENCE</scope>
    <source>
        <strain evidence="8">Kern County</strain>
        <tissue evidence="8">Salivary glands</tissue>
    </source>
</reference>
<evidence type="ECO:0000256" key="6">
    <source>
        <dbReference type="SAM" id="MobiDB-lite"/>
    </source>
</evidence>
<keyword evidence="3 5" id="KW-0863">Zinc-finger</keyword>
<feature type="region of interest" description="Disordered" evidence="6">
    <location>
        <begin position="1079"/>
        <end position="1195"/>
    </location>
</feature>
<evidence type="ECO:0000259" key="7">
    <source>
        <dbReference type="PROSITE" id="PS50157"/>
    </source>
</evidence>
<feature type="region of interest" description="Disordered" evidence="6">
    <location>
        <begin position="343"/>
        <end position="369"/>
    </location>
</feature>
<feature type="compositionally biased region" description="Basic and acidic residues" evidence="6">
    <location>
        <begin position="1179"/>
        <end position="1195"/>
    </location>
</feature>
<dbReference type="InterPro" id="IPR050688">
    <property type="entry name" value="Zinc_finger/UBP_domain"/>
</dbReference>
<feature type="compositionally biased region" description="Basic and acidic residues" evidence="6">
    <location>
        <begin position="515"/>
        <end position="549"/>
    </location>
</feature>
<feature type="compositionally biased region" description="Low complexity" evidence="6">
    <location>
        <begin position="1956"/>
        <end position="1980"/>
    </location>
</feature>
<feature type="compositionally biased region" description="Basic and acidic residues" evidence="6">
    <location>
        <begin position="260"/>
        <end position="279"/>
    </location>
</feature>
<feature type="region of interest" description="Disordered" evidence="6">
    <location>
        <begin position="1026"/>
        <end position="1051"/>
    </location>
</feature>